<evidence type="ECO:0000256" key="5">
    <source>
        <dbReference type="ARBA" id="ARBA00023136"/>
    </source>
</evidence>
<dbReference type="Pfam" id="PF04505">
    <property type="entry name" value="CD225"/>
    <property type="match status" value="1"/>
</dbReference>
<comment type="similarity">
    <text evidence="2">Belongs to the CD225/Dispanin family.</text>
</comment>
<sequence>MEDAKGEPPAYEAVTPQSQEGYRYDQEYPPNYAPVGSVVQSSSSVAVMNQPLQEMMCVVQPRPPDYTYLALFSCLCCFWPLGLAALIYAIQAKSMVDTGHYDDAKWRTNVALGLSIASVIVGIPCIILAALLYARIL</sequence>
<gene>
    <name evidence="7" type="ORF">DPMN_106568</name>
</gene>
<dbReference type="EMBL" id="JAIWYP010000004">
    <property type="protein sequence ID" value="KAH3833263.1"/>
    <property type="molecule type" value="Genomic_DNA"/>
</dbReference>
<accession>A0A9D4QIP0</accession>
<keyword evidence="5 6" id="KW-0472">Membrane</keyword>
<evidence type="ECO:0000256" key="1">
    <source>
        <dbReference type="ARBA" id="ARBA00004370"/>
    </source>
</evidence>
<dbReference type="InterPro" id="IPR051423">
    <property type="entry name" value="CD225/Dispanin"/>
</dbReference>
<comment type="caution">
    <text evidence="7">The sequence shown here is derived from an EMBL/GenBank/DDBJ whole genome shotgun (WGS) entry which is preliminary data.</text>
</comment>
<evidence type="ECO:0000256" key="3">
    <source>
        <dbReference type="ARBA" id="ARBA00022692"/>
    </source>
</evidence>
<dbReference type="PANTHER" id="PTHR14948:SF25">
    <property type="entry name" value="DUF4190 DOMAIN-CONTAINING PROTEIN"/>
    <property type="match status" value="1"/>
</dbReference>
<evidence type="ECO:0000313" key="7">
    <source>
        <dbReference type="EMBL" id="KAH3833263.1"/>
    </source>
</evidence>
<name>A0A9D4QIP0_DREPO</name>
<evidence type="ECO:0000256" key="4">
    <source>
        <dbReference type="ARBA" id="ARBA00022989"/>
    </source>
</evidence>
<reference evidence="7" key="1">
    <citation type="journal article" date="2019" name="bioRxiv">
        <title>The Genome of the Zebra Mussel, Dreissena polymorpha: A Resource for Invasive Species Research.</title>
        <authorList>
            <person name="McCartney M.A."/>
            <person name="Auch B."/>
            <person name="Kono T."/>
            <person name="Mallez S."/>
            <person name="Zhang Y."/>
            <person name="Obille A."/>
            <person name="Becker A."/>
            <person name="Abrahante J.E."/>
            <person name="Garbe J."/>
            <person name="Badalamenti J.P."/>
            <person name="Herman A."/>
            <person name="Mangelson H."/>
            <person name="Liachko I."/>
            <person name="Sullivan S."/>
            <person name="Sone E.D."/>
            <person name="Koren S."/>
            <person name="Silverstein K.A.T."/>
            <person name="Beckman K.B."/>
            <person name="Gohl D.M."/>
        </authorList>
    </citation>
    <scope>NUCLEOTIDE SEQUENCE</scope>
    <source>
        <strain evidence="7">Duluth1</strain>
        <tissue evidence="7">Whole animal</tissue>
    </source>
</reference>
<evidence type="ECO:0000256" key="2">
    <source>
        <dbReference type="ARBA" id="ARBA00006843"/>
    </source>
</evidence>
<dbReference type="InterPro" id="IPR007593">
    <property type="entry name" value="CD225/Dispanin_fam"/>
</dbReference>
<protein>
    <submittedName>
        <fullName evidence="7">Uncharacterized protein</fullName>
    </submittedName>
</protein>
<dbReference type="OrthoDB" id="10038436at2759"/>
<comment type="subcellular location">
    <subcellularLocation>
        <location evidence="1">Membrane</location>
    </subcellularLocation>
</comment>
<reference evidence="7" key="2">
    <citation type="submission" date="2020-11" db="EMBL/GenBank/DDBJ databases">
        <authorList>
            <person name="McCartney M.A."/>
            <person name="Auch B."/>
            <person name="Kono T."/>
            <person name="Mallez S."/>
            <person name="Becker A."/>
            <person name="Gohl D.M."/>
            <person name="Silverstein K.A.T."/>
            <person name="Koren S."/>
            <person name="Bechman K.B."/>
            <person name="Herman A."/>
            <person name="Abrahante J.E."/>
            <person name="Garbe J."/>
        </authorList>
    </citation>
    <scope>NUCLEOTIDE SEQUENCE</scope>
    <source>
        <strain evidence="7">Duluth1</strain>
        <tissue evidence="7">Whole animal</tissue>
    </source>
</reference>
<keyword evidence="4 6" id="KW-1133">Transmembrane helix</keyword>
<feature type="transmembrane region" description="Helical" evidence="6">
    <location>
        <begin position="110"/>
        <end position="134"/>
    </location>
</feature>
<dbReference type="PANTHER" id="PTHR14948">
    <property type="entry name" value="NG5"/>
    <property type="match status" value="1"/>
</dbReference>
<organism evidence="7 8">
    <name type="scientific">Dreissena polymorpha</name>
    <name type="common">Zebra mussel</name>
    <name type="synonym">Mytilus polymorpha</name>
    <dbReference type="NCBI Taxonomy" id="45954"/>
    <lineage>
        <taxon>Eukaryota</taxon>
        <taxon>Metazoa</taxon>
        <taxon>Spiralia</taxon>
        <taxon>Lophotrochozoa</taxon>
        <taxon>Mollusca</taxon>
        <taxon>Bivalvia</taxon>
        <taxon>Autobranchia</taxon>
        <taxon>Heteroconchia</taxon>
        <taxon>Euheterodonta</taxon>
        <taxon>Imparidentia</taxon>
        <taxon>Neoheterodontei</taxon>
        <taxon>Myida</taxon>
        <taxon>Dreissenoidea</taxon>
        <taxon>Dreissenidae</taxon>
        <taxon>Dreissena</taxon>
    </lineage>
</organism>
<keyword evidence="3 6" id="KW-0812">Transmembrane</keyword>
<keyword evidence="8" id="KW-1185">Reference proteome</keyword>
<evidence type="ECO:0000313" key="8">
    <source>
        <dbReference type="Proteomes" id="UP000828390"/>
    </source>
</evidence>
<dbReference type="GO" id="GO:0016020">
    <property type="term" value="C:membrane"/>
    <property type="evidence" value="ECO:0007669"/>
    <property type="project" value="UniProtKB-SubCell"/>
</dbReference>
<evidence type="ECO:0000256" key="6">
    <source>
        <dbReference type="SAM" id="Phobius"/>
    </source>
</evidence>
<feature type="transmembrane region" description="Helical" evidence="6">
    <location>
        <begin position="66"/>
        <end position="90"/>
    </location>
</feature>
<proteinExistence type="inferred from homology"/>
<dbReference type="Proteomes" id="UP000828390">
    <property type="component" value="Unassembled WGS sequence"/>
</dbReference>
<dbReference type="AlphaFoldDB" id="A0A9D4QIP0"/>